<keyword evidence="10" id="KW-1185">Reference proteome</keyword>
<dbReference type="GO" id="GO:0008324">
    <property type="term" value="F:monoatomic cation transmembrane transporter activity"/>
    <property type="evidence" value="ECO:0007669"/>
    <property type="project" value="InterPro"/>
</dbReference>
<evidence type="ECO:0000256" key="3">
    <source>
        <dbReference type="ARBA" id="ARBA00022692"/>
    </source>
</evidence>
<dbReference type="Gene3D" id="3.30.70.1350">
    <property type="entry name" value="Cation efflux protein, cytoplasmic domain"/>
    <property type="match status" value="1"/>
</dbReference>
<protein>
    <submittedName>
        <fullName evidence="9">Cation diffusion facilitator family transporter</fullName>
    </submittedName>
</protein>
<keyword evidence="2" id="KW-0813">Transport</keyword>
<feature type="transmembrane region" description="Helical" evidence="6">
    <location>
        <begin position="70"/>
        <end position="87"/>
    </location>
</feature>
<dbReference type="InterPro" id="IPR027470">
    <property type="entry name" value="Cation_efflux_CTD"/>
</dbReference>
<evidence type="ECO:0000259" key="7">
    <source>
        <dbReference type="Pfam" id="PF01545"/>
    </source>
</evidence>
<feature type="transmembrane region" description="Helical" evidence="6">
    <location>
        <begin position="38"/>
        <end position="64"/>
    </location>
</feature>
<feature type="domain" description="Cation efflux protein transmembrane" evidence="7">
    <location>
        <begin position="38"/>
        <end position="230"/>
    </location>
</feature>
<dbReference type="Gene3D" id="1.20.1510.10">
    <property type="entry name" value="Cation efflux protein transmembrane domain"/>
    <property type="match status" value="1"/>
</dbReference>
<dbReference type="NCBIfam" id="TIGR01297">
    <property type="entry name" value="CDF"/>
    <property type="match status" value="1"/>
</dbReference>
<dbReference type="InterPro" id="IPR002524">
    <property type="entry name" value="Cation_efflux"/>
</dbReference>
<accession>S3K1W9</accession>
<dbReference type="PANTHER" id="PTHR43840">
    <property type="entry name" value="MITOCHONDRIAL METAL TRANSPORTER 1-RELATED"/>
    <property type="match status" value="1"/>
</dbReference>
<comment type="caution">
    <text evidence="9">The sequence shown here is derived from an EMBL/GenBank/DDBJ whole genome shotgun (WGS) entry which is preliminary data.</text>
</comment>
<feature type="transmembrane region" description="Helical" evidence="6">
    <location>
        <begin position="211"/>
        <end position="229"/>
    </location>
</feature>
<dbReference type="PATRIC" id="fig|1125699.3.peg.1257"/>
<dbReference type="eggNOG" id="COG0053">
    <property type="taxonomic scope" value="Bacteria"/>
</dbReference>
<dbReference type="SUPFAM" id="SSF160240">
    <property type="entry name" value="Cation efflux protein cytoplasmic domain-like"/>
    <property type="match status" value="1"/>
</dbReference>
<gene>
    <name evidence="9" type="ORF">HMPREF9194_01237</name>
</gene>
<reference evidence="9 10" key="1">
    <citation type="submission" date="2013-04" db="EMBL/GenBank/DDBJ databases">
        <title>The Genome Sequence of Treponema maltophilum ATCC 51939.</title>
        <authorList>
            <consortium name="The Broad Institute Genomics Platform"/>
            <person name="Earl A."/>
            <person name="Ward D."/>
            <person name="Feldgarden M."/>
            <person name="Gevers D."/>
            <person name="Leonetti C."/>
            <person name="Blanton J.M."/>
            <person name="Dewhirst F.E."/>
            <person name="Izard J."/>
            <person name="Walker B."/>
            <person name="Young S."/>
            <person name="Zeng Q."/>
            <person name="Gargeya S."/>
            <person name="Fitzgerald M."/>
            <person name="Haas B."/>
            <person name="Abouelleil A."/>
            <person name="Allen A.W."/>
            <person name="Alvarado L."/>
            <person name="Arachchi H.M."/>
            <person name="Berlin A.M."/>
            <person name="Chapman S.B."/>
            <person name="Gainer-Dewar J."/>
            <person name="Goldberg J."/>
            <person name="Griggs A."/>
            <person name="Gujja S."/>
            <person name="Hansen M."/>
            <person name="Howarth C."/>
            <person name="Imamovic A."/>
            <person name="Ireland A."/>
            <person name="Larimer J."/>
            <person name="McCowan C."/>
            <person name="Murphy C."/>
            <person name="Pearson M."/>
            <person name="Poon T.W."/>
            <person name="Priest M."/>
            <person name="Roberts A."/>
            <person name="Saif S."/>
            <person name="Shea T."/>
            <person name="Sisk P."/>
            <person name="Sykes S."/>
            <person name="Wortman J."/>
            <person name="Nusbaum C."/>
            <person name="Birren B."/>
        </authorList>
    </citation>
    <scope>NUCLEOTIDE SEQUENCE [LARGE SCALE GENOMIC DNA]</scope>
    <source>
        <strain evidence="9 10">ATCC 51939</strain>
    </source>
</reference>
<evidence type="ECO:0000256" key="1">
    <source>
        <dbReference type="ARBA" id="ARBA00004141"/>
    </source>
</evidence>
<dbReference type="InterPro" id="IPR058533">
    <property type="entry name" value="Cation_efflux_TM"/>
</dbReference>
<dbReference type="GO" id="GO:0016020">
    <property type="term" value="C:membrane"/>
    <property type="evidence" value="ECO:0007669"/>
    <property type="project" value="UniProtKB-SubCell"/>
</dbReference>
<proteinExistence type="predicted"/>
<dbReference type="InterPro" id="IPR027469">
    <property type="entry name" value="Cation_efflux_TMD_sf"/>
</dbReference>
<dbReference type="PANTHER" id="PTHR43840:SF50">
    <property type="entry name" value="MANGANESE EFFLUX SYSTEM PROTEIN MNES"/>
    <property type="match status" value="1"/>
</dbReference>
<sequence>MSTTKNPQQYGEPQSGIKTADLNLPETERLKLIRLAGIIALAGNLILCTLKIVAGLAAGSLAVLADGLDSTGDVAIACMTLLISVIISRPSDKEHPWGHGRAETTGTLILSFMIFFAGAQLSISAVKTLIAILKYGMQKPLPAVSAIIVTCISIAGKIALAYSQRIIGKKANSSIISANAQNMFSDIVISASVLFGIVCAVIFKLSVLDPLVAFFVGLWIIKNAVFLFGEINNELMDGNTNQALYCTLFDAIKSVEGVTNPHRARIRKIASRWDVDLDIEVPPDMSVRDAHKKAEAVSAAVRKSIPDVYDIVIHVEPAGLDHKKYKEGFGWCEDDVREIRMKRRRRT</sequence>
<name>S3K1W9_TREMA</name>
<evidence type="ECO:0000256" key="2">
    <source>
        <dbReference type="ARBA" id="ARBA00022448"/>
    </source>
</evidence>
<dbReference type="Proteomes" id="UP000014541">
    <property type="component" value="Unassembled WGS sequence"/>
</dbReference>
<feature type="transmembrane region" description="Helical" evidence="6">
    <location>
        <begin position="141"/>
        <end position="162"/>
    </location>
</feature>
<dbReference type="InterPro" id="IPR036837">
    <property type="entry name" value="Cation_efflux_CTD_sf"/>
</dbReference>
<dbReference type="Pfam" id="PF16916">
    <property type="entry name" value="ZT_dimer"/>
    <property type="match status" value="1"/>
</dbReference>
<evidence type="ECO:0000313" key="10">
    <source>
        <dbReference type="Proteomes" id="UP000014541"/>
    </source>
</evidence>
<dbReference type="OrthoDB" id="9806522at2"/>
<keyword evidence="4 6" id="KW-1133">Transmembrane helix</keyword>
<dbReference type="EMBL" id="ATFF01000006">
    <property type="protein sequence ID" value="EPF30911.1"/>
    <property type="molecule type" value="Genomic_DNA"/>
</dbReference>
<feature type="transmembrane region" description="Helical" evidence="6">
    <location>
        <begin position="183"/>
        <end position="205"/>
    </location>
</feature>
<keyword evidence="5 6" id="KW-0472">Membrane</keyword>
<comment type="subcellular location">
    <subcellularLocation>
        <location evidence="1">Membrane</location>
        <topology evidence="1">Multi-pass membrane protein</topology>
    </subcellularLocation>
</comment>
<evidence type="ECO:0000256" key="4">
    <source>
        <dbReference type="ARBA" id="ARBA00022989"/>
    </source>
</evidence>
<keyword evidence="3 6" id="KW-0812">Transmembrane</keyword>
<dbReference type="STRING" id="1125699.HMPREF9194_01237"/>
<evidence type="ECO:0000259" key="8">
    <source>
        <dbReference type="Pfam" id="PF16916"/>
    </source>
</evidence>
<organism evidence="9 10">
    <name type="scientific">Treponema maltophilum ATCC 51939</name>
    <dbReference type="NCBI Taxonomy" id="1125699"/>
    <lineage>
        <taxon>Bacteria</taxon>
        <taxon>Pseudomonadati</taxon>
        <taxon>Spirochaetota</taxon>
        <taxon>Spirochaetia</taxon>
        <taxon>Spirochaetales</taxon>
        <taxon>Treponemataceae</taxon>
        <taxon>Treponema</taxon>
    </lineage>
</organism>
<dbReference type="RefSeq" id="WP_016525522.1">
    <property type="nucleotide sequence ID" value="NZ_KE332518.1"/>
</dbReference>
<dbReference type="SUPFAM" id="SSF161111">
    <property type="entry name" value="Cation efflux protein transmembrane domain-like"/>
    <property type="match status" value="1"/>
</dbReference>
<dbReference type="AlphaFoldDB" id="S3K1W9"/>
<dbReference type="InterPro" id="IPR050291">
    <property type="entry name" value="CDF_Transporter"/>
</dbReference>
<evidence type="ECO:0000256" key="6">
    <source>
        <dbReference type="SAM" id="Phobius"/>
    </source>
</evidence>
<evidence type="ECO:0000313" key="9">
    <source>
        <dbReference type="EMBL" id="EPF30911.1"/>
    </source>
</evidence>
<dbReference type="Pfam" id="PF01545">
    <property type="entry name" value="Cation_efflux"/>
    <property type="match status" value="1"/>
</dbReference>
<feature type="transmembrane region" description="Helical" evidence="6">
    <location>
        <begin position="108"/>
        <end position="135"/>
    </location>
</feature>
<feature type="domain" description="Cation efflux protein cytoplasmic" evidence="8">
    <location>
        <begin position="245"/>
        <end position="317"/>
    </location>
</feature>
<dbReference type="HOGENOM" id="CLU_013430_3_6_12"/>
<evidence type="ECO:0000256" key="5">
    <source>
        <dbReference type="ARBA" id="ARBA00023136"/>
    </source>
</evidence>